<sequence>MIFTVTYKENFIRLRAGYGLFLLFGGSEEDDEAEQTGGGDLFAVPLWRKRGRHEDGDEVLLHPVLLEVLESYCLYFLWSRS</sequence>
<protein>
    <submittedName>
        <fullName evidence="1">Uncharacterized protein</fullName>
    </submittedName>
</protein>
<dbReference type="Proteomes" id="UP000823749">
    <property type="component" value="Chromosome 4"/>
</dbReference>
<comment type="caution">
    <text evidence="1">The sequence shown here is derived from an EMBL/GenBank/DDBJ whole genome shotgun (WGS) entry which is preliminary data.</text>
</comment>
<dbReference type="EMBL" id="JACTNZ010000004">
    <property type="protein sequence ID" value="KAG5551229.1"/>
    <property type="molecule type" value="Genomic_DNA"/>
</dbReference>
<organism evidence="1 2">
    <name type="scientific">Rhododendron griersonianum</name>
    <dbReference type="NCBI Taxonomy" id="479676"/>
    <lineage>
        <taxon>Eukaryota</taxon>
        <taxon>Viridiplantae</taxon>
        <taxon>Streptophyta</taxon>
        <taxon>Embryophyta</taxon>
        <taxon>Tracheophyta</taxon>
        <taxon>Spermatophyta</taxon>
        <taxon>Magnoliopsida</taxon>
        <taxon>eudicotyledons</taxon>
        <taxon>Gunneridae</taxon>
        <taxon>Pentapetalae</taxon>
        <taxon>asterids</taxon>
        <taxon>Ericales</taxon>
        <taxon>Ericaceae</taxon>
        <taxon>Ericoideae</taxon>
        <taxon>Rhodoreae</taxon>
        <taxon>Rhododendron</taxon>
    </lineage>
</organism>
<proteinExistence type="predicted"/>
<dbReference type="AlphaFoldDB" id="A0AAV6KFX6"/>
<reference evidence="1" key="1">
    <citation type="submission" date="2020-08" db="EMBL/GenBank/DDBJ databases">
        <title>Plant Genome Project.</title>
        <authorList>
            <person name="Zhang R.-G."/>
        </authorList>
    </citation>
    <scope>NUCLEOTIDE SEQUENCE</scope>
    <source>
        <strain evidence="1">WSP0</strain>
        <tissue evidence="1">Leaf</tissue>
    </source>
</reference>
<evidence type="ECO:0000313" key="1">
    <source>
        <dbReference type="EMBL" id="KAG5551229.1"/>
    </source>
</evidence>
<gene>
    <name evidence="1" type="ORF">RHGRI_009600</name>
</gene>
<accession>A0AAV6KFX6</accession>
<name>A0AAV6KFX6_9ERIC</name>
<evidence type="ECO:0000313" key="2">
    <source>
        <dbReference type="Proteomes" id="UP000823749"/>
    </source>
</evidence>
<keyword evidence="2" id="KW-1185">Reference proteome</keyword>